<comment type="caution">
    <text evidence="1">The sequence shown here is derived from an EMBL/GenBank/DDBJ whole genome shotgun (WGS) entry which is preliminary data.</text>
</comment>
<evidence type="ECO:0000313" key="2">
    <source>
        <dbReference type="Proteomes" id="UP000827092"/>
    </source>
</evidence>
<sequence length="78" mass="8585">MGSTPICNLSGLNTRPTVYHTFPGDQRKEMAGGKYPLFNIVLVVFSCPGQNPASSVIPVFMAEWLAFVLVCLHGRDMR</sequence>
<accession>A0AAV6VYT8</accession>
<gene>
    <name evidence="1" type="ORF">JTE90_027348</name>
</gene>
<dbReference type="Proteomes" id="UP000827092">
    <property type="component" value="Unassembled WGS sequence"/>
</dbReference>
<dbReference type="EMBL" id="JAFNEN010000002">
    <property type="protein sequence ID" value="KAG8201869.1"/>
    <property type="molecule type" value="Genomic_DNA"/>
</dbReference>
<protein>
    <submittedName>
        <fullName evidence="1">Uncharacterized protein</fullName>
    </submittedName>
</protein>
<evidence type="ECO:0000313" key="1">
    <source>
        <dbReference type="EMBL" id="KAG8201869.1"/>
    </source>
</evidence>
<proteinExistence type="predicted"/>
<name>A0AAV6VYT8_9ARAC</name>
<dbReference type="AlphaFoldDB" id="A0AAV6VYT8"/>
<reference evidence="1 2" key="1">
    <citation type="journal article" date="2022" name="Nat. Ecol. Evol.">
        <title>A masculinizing supergene underlies an exaggerated male reproductive morph in a spider.</title>
        <authorList>
            <person name="Hendrickx F."/>
            <person name="De Corte Z."/>
            <person name="Sonet G."/>
            <person name="Van Belleghem S.M."/>
            <person name="Kostlbacher S."/>
            <person name="Vangestel C."/>
        </authorList>
    </citation>
    <scope>NUCLEOTIDE SEQUENCE [LARGE SCALE GENOMIC DNA]</scope>
    <source>
        <strain evidence="1">W744_W776</strain>
    </source>
</reference>
<organism evidence="1 2">
    <name type="scientific">Oedothorax gibbosus</name>
    <dbReference type="NCBI Taxonomy" id="931172"/>
    <lineage>
        <taxon>Eukaryota</taxon>
        <taxon>Metazoa</taxon>
        <taxon>Ecdysozoa</taxon>
        <taxon>Arthropoda</taxon>
        <taxon>Chelicerata</taxon>
        <taxon>Arachnida</taxon>
        <taxon>Araneae</taxon>
        <taxon>Araneomorphae</taxon>
        <taxon>Entelegynae</taxon>
        <taxon>Araneoidea</taxon>
        <taxon>Linyphiidae</taxon>
        <taxon>Erigoninae</taxon>
        <taxon>Oedothorax</taxon>
    </lineage>
</organism>
<keyword evidence="2" id="KW-1185">Reference proteome</keyword>